<protein>
    <submittedName>
        <fullName evidence="3">DNA phosphorothioation-dependent restriction protein DptH</fullName>
    </submittedName>
</protein>
<feature type="region of interest" description="Disordered" evidence="1">
    <location>
        <begin position="1324"/>
        <end position="1351"/>
    </location>
</feature>
<keyword evidence="4" id="KW-1185">Reference proteome</keyword>
<dbReference type="InterPro" id="IPR002789">
    <property type="entry name" value="HerA_central"/>
</dbReference>
<gene>
    <name evidence="3" type="primary">dptH</name>
    <name evidence="3" type="ORF">ACFSCX_23795</name>
</gene>
<dbReference type="InterPro" id="IPR017646">
    <property type="entry name" value="Dnd_assoc_2"/>
</dbReference>
<organism evidence="3 4">
    <name type="scientific">Bacillus salitolerans</name>
    <dbReference type="NCBI Taxonomy" id="1437434"/>
    <lineage>
        <taxon>Bacteria</taxon>
        <taxon>Bacillati</taxon>
        <taxon>Bacillota</taxon>
        <taxon>Bacilli</taxon>
        <taxon>Bacillales</taxon>
        <taxon>Bacillaceae</taxon>
        <taxon>Bacillus</taxon>
    </lineage>
</organism>
<comment type="caution">
    <text evidence="3">The sequence shown here is derived from an EMBL/GenBank/DDBJ whole genome shotgun (WGS) entry which is preliminary data.</text>
</comment>
<accession>A0ABW4LXH9</accession>
<name>A0ABW4LXH9_9BACI</name>
<dbReference type="RefSeq" id="WP_377930749.1">
    <property type="nucleotide sequence ID" value="NZ_JBHUEM010000055.1"/>
</dbReference>
<dbReference type="InterPro" id="IPR027417">
    <property type="entry name" value="P-loop_NTPase"/>
</dbReference>
<proteinExistence type="predicted"/>
<evidence type="ECO:0000256" key="1">
    <source>
        <dbReference type="SAM" id="MobiDB-lite"/>
    </source>
</evidence>
<dbReference type="Proteomes" id="UP001597214">
    <property type="component" value="Unassembled WGS sequence"/>
</dbReference>
<dbReference type="Pfam" id="PF01935">
    <property type="entry name" value="DUF87"/>
    <property type="match status" value="1"/>
</dbReference>
<sequence>MLNQYYKYLSGLILDFFKEIEIKSGDRFYLQLDTLEEINNLVDALEDNPEVNVFTYTHDKGEPYLTFSIKIGEVNVVFAHTSLDVTPDFLVTLRNQVGEQKEEWRDTALFSIVSEQLDSIEGGSSNLQKEGMPLHPNSLFKKLKEDIEDSRLSKTEKIILTDNLKRLMDDHYLQQVNLLDFEEIFEVLIKGKIEDCDYKKFGLFKDLELASIQGNKNKVFERIERNRELFEYVQNVHDFGKLDDDLDRRFVSKGAHELKKDDWTDIPFAKVAVYAEEKEKENKSTKVELTKISIDPSLTMWDKALSDTTAGKRKRQIIVFNPNSEPTITIKTNYEIEGSQVKSLSRDYFSYSKGSDLIINVGRVNASFEIMTNEDEPTFTKITYKHEGKSSLGSEFHIAIFPCNEFLLKDLKTKYFVNVREKCIELESDITEIKFGDGYDTDSIEVISADEVIQVPDDTEVTVLPQQEAFDDNDQLMFYVEEKGCKIPILLKNDLPEATPINGMRIWKMKREEAQDFKLENNRLLIGNSEFYTHKEYKSFFEWETTWVNKNIQFAILDSEEILPKTLDLDGDLREAYSRFMQYFRTHSIPSLCYYSDELKHRAKEYLSEYIKQIKSFEEGKAPGSKGRNLMKLGMMKASKELFFTPFHPLVVAYQLMISEQLGKEVLDNTIMNRLKPDSLIPFIYSENDQLYKPDSQSEALEWIRFKPVQEVTVSNASHYLAKVVLEKIDQFEEHFKYLFMRESKAPLQINVINITNDKEVLRGIVNWIINKINESGPEELKAVEVSLYMNEGQLSAFDIFSRMESIDQIKSFLKINNFKSSKYDESDVLRLIRENLFYFKHNINTKEYRYGHITFYKMQAQQQHAHQPMEDMITGLSLDGIVSTVPSMKGEENYRSGFGIKGCNIREDNLLLETSIYTNELAANMRNDGNDTYKRGESIVSRTDTDDEETLSRIFDSSYWVTFIDPNVDLEFFQKYDRNLVVIHYNDQFTSSSRYDAITVTDKSDQFNAVIKEILKEKEIEISDENVNSTIKAFNTFNGEWLLRIIGGKGHFDREKLSIISAIKYSLAYFNHQNILWVPISLEEILRVAGAVSLNKREGIFTAKNLGVIGKHSDDLLLVGLEYGEKLKLHFYPVEVKIGINSTNVYDRAKEQIMNTRKLLDEELSFKEIDGKPAFRNLFYRNFFSQIFIANAKKIAQSELWPECDYHLTDDVVEKLLSDVYEVSTELKGLIGNGAILSFKKDAYLRSSSLEDNVMIINLTLNDGFNGIVESIQQLTDRIQSGRSDFVKERLISYNYKYKRPEKLEELQETVGPVEIEEQGIMKEESSVKTEPNSKVETTENTTKVNNESDGKKEVNLEDIRILIGKALNSNREIYWEYGNKELSNRHLLISGTSGQGKTYFMQCLLLEKAKKGISSIVIDYTEGFLPNQLEPEFVEFLGTNLKQSIVYNEGFPINPFKKNEREIGGLKLPESVTDVAERIKSVFGAVYSSLGIQQLNSIYEATINGLQKYGDSMDLQKLKIELETDTSSNAKTALSQIRPLIDRNPFTSNAELDWKEIINSDGQVFVVQLTGYPRDVQLMITEFILWDLWNFSIRNGSKYIPMPVLMDEAQNLDHTENSPSARILQEGRKFGWSAWCATQFLKSQLDASELARLQMSSEKVYFLPPTQLEISYIAGSLSQEPSEKREWESKLASLKKGQCIVHGPVLNERDELTKPIVTIVDITPLHERINNI</sequence>
<evidence type="ECO:0000259" key="2">
    <source>
        <dbReference type="Pfam" id="PF01935"/>
    </source>
</evidence>
<dbReference type="PANTHER" id="PTHR30121">
    <property type="entry name" value="UNCHARACTERIZED PROTEIN YJGR-RELATED"/>
    <property type="match status" value="1"/>
</dbReference>
<reference evidence="4" key="1">
    <citation type="journal article" date="2019" name="Int. J. Syst. Evol. Microbiol.">
        <title>The Global Catalogue of Microorganisms (GCM) 10K type strain sequencing project: providing services to taxonomists for standard genome sequencing and annotation.</title>
        <authorList>
            <consortium name="The Broad Institute Genomics Platform"/>
            <consortium name="The Broad Institute Genome Sequencing Center for Infectious Disease"/>
            <person name="Wu L."/>
            <person name="Ma J."/>
        </authorList>
    </citation>
    <scope>NUCLEOTIDE SEQUENCE [LARGE SCALE GENOMIC DNA]</scope>
    <source>
        <strain evidence="4">CCUG 49339</strain>
    </source>
</reference>
<feature type="domain" description="Helicase HerA central" evidence="2">
    <location>
        <begin position="1382"/>
        <end position="1587"/>
    </location>
</feature>
<dbReference type="Gene3D" id="3.40.50.300">
    <property type="entry name" value="P-loop containing nucleotide triphosphate hydrolases"/>
    <property type="match status" value="2"/>
</dbReference>
<evidence type="ECO:0000313" key="3">
    <source>
        <dbReference type="EMBL" id="MFD1739509.1"/>
    </source>
</evidence>
<dbReference type="NCBIfam" id="TIGR03237">
    <property type="entry name" value="dnd_assoc_2"/>
    <property type="match status" value="1"/>
</dbReference>
<dbReference type="EMBL" id="JBHUEM010000055">
    <property type="protein sequence ID" value="MFD1739509.1"/>
    <property type="molecule type" value="Genomic_DNA"/>
</dbReference>
<dbReference type="InterPro" id="IPR051162">
    <property type="entry name" value="T4SS_component"/>
</dbReference>
<dbReference type="PANTHER" id="PTHR30121:SF11">
    <property type="entry name" value="AAA+ ATPASE DOMAIN-CONTAINING PROTEIN"/>
    <property type="match status" value="1"/>
</dbReference>
<dbReference type="SUPFAM" id="SSF52540">
    <property type="entry name" value="P-loop containing nucleoside triphosphate hydrolases"/>
    <property type="match status" value="1"/>
</dbReference>
<feature type="compositionally biased region" description="Basic and acidic residues" evidence="1">
    <location>
        <begin position="1324"/>
        <end position="1339"/>
    </location>
</feature>
<evidence type="ECO:0000313" key="4">
    <source>
        <dbReference type="Proteomes" id="UP001597214"/>
    </source>
</evidence>